<protein>
    <recommendedName>
        <fullName evidence="4">DUF222 domain-containing protein</fullName>
    </recommendedName>
</protein>
<keyword evidence="3" id="KW-1185">Reference proteome</keyword>
<evidence type="ECO:0000313" key="2">
    <source>
        <dbReference type="EMBL" id="GGC97731.1"/>
    </source>
</evidence>
<dbReference type="Proteomes" id="UP000597761">
    <property type="component" value="Unassembled WGS sequence"/>
</dbReference>
<organism evidence="2 3">
    <name type="scientific">Tersicoccus solisilvae</name>
    <dbReference type="NCBI Taxonomy" id="1882339"/>
    <lineage>
        <taxon>Bacteria</taxon>
        <taxon>Bacillati</taxon>
        <taxon>Actinomycetota</taxon>
        <taxon>Actinomycetes</taxon>
        <taxon>Micrococcales</taxon>
        <taxon>Micrococcaceae</taxon>
        <taxon>Tersicoccus</taxon>
    </lineage>
</organism>
<sequence length="382" mass="41143">MGVIAGPHRTPMHVLLVEAPGGSAVRIELEAAAATTGHAIAIHPAESDVLLVCGTPGPELHTFIDRVWDQMPYPKHRATLTSPDEIDAALATALEALADRDAQRLAARENTIDNNDAQAFNDHEHPDDEYSNHEHSDDAHGSDADESMHDHGMTMGAHDHMSMDHMSMSGPGGYPLAEGADDRDGLEMDVLHRRLGPVLPAWPADVVLDVTLAGDTITDAAAAMVDADDHVPAEPKNVAAIALDQAAQVLAVAGWDAAAARTLRIRDLTVTGHRDQARERIRPLHRRIERSVMLRWSLRGTQVRPGVDVRTVLLERLERADAALNGRQPKPELATTVDEIPALVEGRDIGSARLVVAALTVHPGRRTDTTDPAGAAKRHHHG</sequence>
<reference evidence="3" key="1">
    <citation type="journal article" date="2019" name="Int. J. Syst. Evol. Microbiol.">
        <title>The Global Catalogue of Microorganisms (GCM) 10K type strain sequencing project: providing services to taxonomists for standard genome sequencing and annotation.</title>
        <authorList>
            <consortium name="The Broad Institute Genomics Platform"/>
            <consortium name="The Broad Institute Genome Sequencing Center for Infectious Disease"/>
            <person name="Wu L."/>
            <person name="Ma J."/>
        </authorList>
    </citation>
    <scope>NUCLEOTIDE SEQUENCE [LARGE SCALE GENOMIC DNA]</scope>
    <source>
        <strain evidence="3">CGMCC 1.15480</strain>
    </source>
</reference>
<dbReference type="SUPFAM" id="SSF56770">
    <property type="entry name" value="HydA/Nqo6-like"/>
    <property type="match status" value="1"/>
</dbReference>
<feature type="region of interest" description="Disordered" evidence="1">
    <location>
        <begin position="111"/>
        <end position="178"/>
    </location>
</feature>
<dbReference type="EMBL" id="BMJI01000020">
    <property type="protein sequence ID" value="GGC97731.1"/>
    <property type="molecule type" value="Genomic_DNA"/>
</dbReference>
<name>A0ABQ1PI92_9MICC</name>
<dbReference type="RefSeq" id="WP_188668843.1">
    <property type="nucleotide sequence ID" value="NZ_BMJI01000020.1"/>
</dbReference>
<comment type="caution">
    <text evidence="2">The sequence shown here is derived from an EMBL/GenBank/DDBJ whole genome shotgun (WGS) entry which is preliminary data.</text>
</comment>
<evidence type="ECO:0000313" key="3">
    <source>
        <dbReference type="Proteomes" id="UP000597761"/>
    </source>
</evidence>
<evidence type="ECO:0000256" key="1">
    <source>
        <dbReference type="SAM" id="MobiDB-lite"/>
    </source>
</evidence>
<proteinExistence type="predicted"/>
<evidence type="ECO:0008006" key="4">
    <source>
        <dbReference type="Google" id="ProtNLM"/>
    </source>
</evidence>
<feature type="compositionally biased region" description="Basic and acidic residues" evidence="1">
    <location>
        <begin position="121"/>
        <end position="163"/>
    </location>
</feature>
<gene>
    <name evidence="2" type="ORF">GCM10011512_25850</name>
</gene>
<accession>A0ABQ1PI92</accession>